<feature type="non-terminal residue" evidence="1">
    <location>
        <position position="1"/>
    </location>
</feature>
<gene>
    <name evidence="1" type="ORF">RPERSI_LOCUS16785</name>
</gene>
<evidence type="ECO:0000313" key="2">
    <source>
        <dbReference type="Proteomes" id="UP000789920"/>
    </source>
</evidence>
<evidence type="ECO:0000313" key="1">
    <source>
        <dbReference type="EMBL" id="CAG8774282.1"/>
    </source>
</evidence>
<sequence>VQENQRHDEMTIEEKKVNSTNETTTAPIIAIPNRRRNSTT</sequence>
<dbReference type="EMBL" id="CAJVQC010042014">
    <property type="protein sequence ID" value="CAG8774282.1"/>
    <property type="molecule type" value="Genomic_DNA"/>
</dbReference>
<reference evidence="1" key="1">
    <citation type="submission" date="2021-06" db="EMBL/GenBank/DDBJ databases">
        <authorList>
            <person name="Kallberg Y."/>
            <person name="Tangrot J."/>
            <person name="Rosling A."/>
        </authorList>
    </citation>
    <scope>NUCLEOTIDE SEQUENCE</scope>
    <source>
        <strain evidence="1">MA461A</strain>
    </source>
</reference>
<protein>
    <submittedName>
        <fullName evidence="1">36858_t:CDS:1</fullName>
    </submittedName>
</protein>
<organism evidence="1 2">
    <name type="scientific">Racocetra persica</name>
    <dbReference type="NCBI Taxonomy" id="160502"/>
    <lineage>
        <taxon>Eukaryota</taxon>
        <taxon>Fungi</taxon>
        <taxon>Fungi incertae sedis</taxon>
        <taxon>Mucoromycota</taxon>
        <taxon>Glomeromycotina</taxon>
        <taxon>Glomeromycetes</taxon>
        <taxon>Diversisporales</taxon>
        <taxon>Gigasporaceae</taxon>
        <taxon>Racocetra</taxon>
    </lineage>
</organism>
<feature type="non-terminal residue" evidence="1">
    <location>
        <position position="40"/>
    </location>
</feature>
<accession>A0ACA9R2P5</accession>
<name>A0ACA9R2P5_9GLOM</name>
<dbReference type="Proteomes" id="UP000789920">
    <property type="component" value="Unassembled WGS sequence"/>
</dbReference>
<comment type="caution">
    <text evidence="1">The sequence shown here is derived from an EMBL/GenBank/DDBJ whole genome shotgun (WGS) entry which is preliminary data.</text>
</comment>
<keyword evidence="2" id="KW-1185">Reference proteome</keyword>
<proteinExistence type="predicted"/>